<gene>
    <name evidence="1" type="ORF">QBD03_08600</name>
</gene>
<dbReference type="EMBL" id="CP122959">
    <property type="protein sequence ID" value="WGI18801.1"/>
    <property type="molecule type" value="Genomic_DNA"/>
</dbReference>
<name>A0AAF0GPL2_LATSK</name>
<dbReference type="Gene3D" id="3.40.50.300">
    <property type="entry name" value="P-loop containing nucleotide triphosphate hydrolases"/>
    <property type="match status" value="1"/>
</dbReference>
<evidence type="ECO:0000313" key="2">
    <source>
        <dbReference type="Proteomes" id="UP001179858"/>
    </source>
</evidence>
<dbReference type="SUPFAM" id="SSF52540">
    <property type="entry name" value="P-loop containing nucleoside triphosphate hydrolases"/>
    <property type="match status" value="1"/>
</dbReference>
<dbReference type="AlphaFoldDB" id="A0AAF0GPL2"/>
<dbReference type="RefSeq" id="WP_280102731.1">
    <property type="nucleotide sequence ID" value="NZ_CP122959.1"/>
</dbReference>
<organism evidence="1 2">
    <name type="scientific">Latilactobacillus sakei</name>
    <name type="common">Lactobacillus sakei</name>
    <dbReference type="NCBI Taxonomy" id="1599"/>
    <lineage>
        <taxon>Bacteria</taxon>
        <taxon>Bacillati</taxon>
        <taxon>Bacillota</taxon>
        <taxon>Bacilli</taxon>
        <taxon>Lactobacillales</taxon>
        <taxon>Lactobacillaceae</taxon>
        <taxon>Latilactobacillus</taxon>
    </lineage>
</organism>
<protein>
    <submittedName>
        <fullName evidence="1">Uncharacterized protein</fullName>
    </submittedName>
</protein>
<accession>A0AAF0GPL2</accession>
<dbReference type="InterPro" id="IPR027417">
    <property type="entry name" value="P-loop_NTPase"/>
</dbReference>
<sequence>MEIIELFGVPGSGKTKATLEMYRTFEESGKKCILLRENEYEKLPVLNRKKYMYRVFKFKNLGILFKLLFDNLFYRGVEYNNGNIKGRLKILLRQIMYLEIYSDIELKNNYDVLISDQGVIQELSGYLLENEKLYSWLDFFLKKIRKMKTGVKFVYLSQPINQVKVNISKRNRKTAEMDFFDESTLNKYLTDYNHILENIYVKNSDKNDFIKLNKLLNGGVS</sequence>
<reference evidence="1" key="1">
    <citation type="submission" date="2023-04" db="EMBL/GenBank/DDBJ databases">
        <title>Novel strain of Lactilactobacillus sakei and use thereof.</title>
        <authorList>
            <person name="Kim S.Y."/>
        </authorList>
    </citation>
    <scope>NUCLEOTIDE SEQUENCE</scope>
    <source>
        <strain evidence="1">HUP1</strain>
    </source>
</reference>
<proteinExistence type="predicted"/>
<dbReference type="Proteomes" id="UP001179858">
    <property type="component" value="Chromosome"/>
</dbReference>
<evidence type="ECO:0000313" key="1">
    <source>
        <dbReference type="EMBL" id="WGI18801.1"/>
    </source>
</evidence>